<dbReference type="EMBL" id="JAVFWL010000006">
    <property type="protein sequence ID" value="KAK6766315.1"/>
    <property type="molecule type" value="Genomic_DNA"/>
</dbReference>
<reference evidence="3 4" key="1">
    <citation type="submission" date="2023-08" db="EMBL/GenBank/DDBJ databases">
        <title>A Necator americanus chromosomal reference genome.</title>
        <authorList>
            <person name="Ilik V."/>
            <person name="Petrzelkova K.J."/>
            <person name="Pardy F."/>
            <person name="Fuh T."/>
            <person name="Niatou-Singa F.S."/>
            <person name="Gouil Q."/>
            <person name="Baker L."/>
            <person name="Ritchie M.E."/>
            <person name="Jex A.R."/>
            <person name="Gazzola D."/>
            <person name="Li H."/>
            <person name="Toshio Fujiwara R."/>
            <person name="Zhan B."/>
            <person name="Aroian R.V."/>
            <person name="Pafco B."/>
            <person name="Schwarz E.M."/>
        </authorList>
    </citation>
    <scope>NUCLEOTIDE SEQUENCE [LARGE SCALE GENOMIC DNA]</scope>
    <source>
        <strain evidence="3 4">Aroian</strain>
        <tissue evidence="3">Whole animal</tissue>
    </source>
</reference>
<organism evidence="3 4">
    <name type="scientific">Necator americanus</name>
    <name type="common">Human hookworm</name>
    <dbReference type="NCBI Taxonomy" id="51031"/>
    <lineage>
        <taxon>Eukaryota</taxon>
        <taxon>Metazoa</taxon>
        <taxon>Ecdysozoa</taxon>
        <taxon>Nematoda</taxon>
        <taxon>Chromadorea</taxon>
        <taxon>Rhabditida</taxon>
        <taxon>Rhabditina</taxon>
        <taxon>Rhabditomorpha</taxon>
        <taxon>Strongyloidea</taxon>
        <taxon>Ancylostomatidae</taxon>
        <taxon>Bunostominae</taxon>
        <taxon>Necator</taxon>
    </lineage>
</organism>
<evidence type="ECO:0000256" key="2">
    <source>
        <dbReference type="SAM" id="SignalP"/>
    </source>
</evidence>
<proteinExistence type="predicted"/>
<gene>
    <name evidence="3" type="primary">Necator_chrX.g26089</name>
    <name evidence="3" type="ORF">RB195_025923</name>
</gene>
<keyword evidence="4" id="KW-1185">Reference proteome</keyword>
<name>A0ABR1EUR4_NECAM</name>
<protein>
    <submittedName>
        <fullName evidence="3">Uncharacterized protein</fullName>
    </submittedName>
</protein>
<evidence type="ECO:0000256" key="1">
    <source>
        <dbReference type="SAM" id="MobiDB-lite"/>
    </source>
</evidence>
<keyword evidence="2" id="KW-0732">Signal</keyword>
<sequence length="240" mass="26949">MWILPLILVLAAVEAGRYGAPQMAPSNPPSYAPSQQWWPVPFYNPWWGHGHHGWWSSSSGSSERRRRHRHDRYSEEKHEPEAPACTRCPKLNIINYKNDPTMATIQFLQSNGCLQVLVGCPVAGIAYIFATERNSNELKGLSLGLGNKAMLECTNMKTWTPIQVSGADIDAVGCVPAEEEVNLKNLKELASKKQKRHVVEEEADQSEPDVHDATVKSTNVSEETEEEEEHELKQVSPEKH</sequence>
<feature type="compositionally biased region" description="Basic and acidic residues" evidence="1">
    <location>
        <begin position="230"/>
        <end position="240"/>
    </location>
</feature>
<evidence type="ECO:0000313" key="4">
    <source>
        <dbReference type="Proteomes" id="UP001303046"/>
    </source>
</evidence>
<feature type="chain" id="PRO_5046144399" evidence="2">
    <location>
        <begin position="16"/>
        <end position="240"/>
    </location>
</feature>
<accession>A0ABR1EUR4</accession>
<feature type="region of interest" description="Disordered" evidence="1">
    <location>
        <begin position="55"/>
        <end position="81"/>
    </location>
</feature>
<feature type="signal peptide" evidence="2">
    <location>
        <begin position="1"/>
        <end position="15"/>
    </location>
</feature>
<feature type="compositionally biased region" description="Basic and acidic residues" evidence="1">
    <location>
        <begin position="72"/>
        <end position="81"/>
    </location>
</feature>
<dbReference type="Proteomes" id="UP001303046">
    <property type="component" value="Unassembled WGS sequence"/>
</dbReference>
<evidence type="ECO:0000313" key="3">
    <source>
        <dbReference type="EMBL" id="KAK6766315.1"/>
    </source>
</evidence>
<comment type="caution">
    <text evidence="3">The sequence shown here is derived from an EMBL/GenBank/DDBJ whole genome shotgun (WGS) entry which is preliminary data.</text>
</comment>
<feature type="region of interest" description="Disordered" evidence="1">
    <location>
        <begin position="191"/>
        <end position="240"/>
    </location>
</feature>